<reference evidence="4" key="1">
    <citation type="submission" date="2017-02" db="UniProtKB">
        <authorList>
            <consortium name="WormBaseParasite"/>
        </authorList>
    </citation>
    <scope>IDENTIFICATION</scope>
</reference>
<dbReference type="AlphaFoldDB" id="A0A0N4WS70"/>
<evidence type="ECO:0000313" key="2">
    <source>
        <dbReference type="EMBL" id="VDO52542.1"/>
    </source>
</evidence>
<proteinExistence type="predicted"/>
<evidence type="ECO:0000313" key="3">
    <source>
        <dbReference type="Proteomes" id="UP000268014"/>
    </source>
</evidence>
<accession>A0A0N4WS70</accession>
<evidence type="ECO:0000256" key="1">
    <source>
        <dbReference type="SAM" id="SignalP"/>
    </source>
</evidence>
<keyword evidence="3" id="KW-1185">Reference proteome</keyword>
<dbReference type="Proteomes" id="UP000268014">
    <property type="component" value="Unassembled WGS sequence"/>
</dbReference>
<dbReference type="EMBL" id="UZAF01018542">
    <property type="protein sequence ID" value="VDO52542.1"/>
    <property type="molecule type" value="Genomic_DNA"/>
</dbReference>
<keyword evidence="1" id="KW-0732">Signal</keyword>
<protein>
    <submittedName>
        <fullName evidence="4">Conotoxin Superfamily SF1</fullName>
    </submittedName>
</protein>
<feature type="signal peptide" evidence="1">
    <location>
        <begin position="1"/>
        <end position="26"/>
    </location>
</feature>
<reference evidence="2 3" key="2">
    <citation type="submission" date="2018-11" db="EMBL/GenBank/DDBJ databases">
        <authorList>
            <consortium name="Pathogen Informatics"/>
        </authorList>
    </citation>
    <scope>NUCLEOTIDE SEQUENCE [LARGE SCALE GENOMIC DNA]</scope>
    <source>
        <strain evidence="2 3">MHpl1</strain>
    </source>
</reference>
<sequence>MTVWKSSFDMFSLFILLLFLPDSLDTHPLQNDFLDSSTRR</sequence>
<name>A0A0N4WS70_HAEPC</name>
<feature type="chain" id="PRO_5043123966" evidence="1">
    <location>
        <begin position="27"/>
        <end position="40"/>
    </location>
</feature>
<dbReference type="WBParaSite" id="HPLM_0001436601-mRNA-1">
    <property type="protein sequence ID" value="HPLM_0001436601-mRNA-1"/>
    <property type="gene ID" value="HPLM_0001436601"/>
</dbReference>
<organism evidence="4">
    <name type="scientific">Haemonchus placei</name>
    <name type="common">Barber's pole worm</name>
    <dbReference type="NCBI Taxonomy" id="6290"/>
    <lineage>
        <taxon>Eukaryota</taxon>
        <taxon>Metazoa</taxon>
        <taxon>Ecdysozoa</taxon>
        <taxon>Nematoda</taxon>
        <taxon>Chromadorea</taxon>
        <taxon>Rhabditida</taxon>
        <taxon>Rhabditina</taxon>
        <taxon>Rhabditomorpha</taxon>
        <taxon>Strongyloidea</taxon>
        <taxon>Trichostrongylidae</taxon>
        <taxon>Haemonchus</taxon>
    </lineage>
</organism>
<gene>
    <name evidence="2" type="ORF">HPLM_LOCUS14361</name>
</gene>
<evidence type="ECO:0000313" key="4">
    <source>
        <dbReference type="WBParaSite" id="HPLM_0001436601-mRNA-1"/>
    </source>
</evidence>